<feature type="transmembrane region" description="Helical" evidence="8">
    <location>
        <begin position="245"/>
        <end position="263"/>
    </location>
</feature>
<evidence type="ECO:0000256" key="2">
    <source>
        <dbReference type="ARBA" id="ARBA00007935"/>
    </source>
</evidence>
<dbReference type="EMBL" id="JAKREW010000011">
    <property type="protein sequence ID" value="MCG7506112.1"/>
    <property type="molecule type" value="Genomic_DNA"/>
</dbReference>
<feature type="transmembrane region" description="Helical" evidence="8">
    <location>
        <begin position="632"/>
        <end position="655"/>
    </location>
</feature>
<dbReference type="SUPFAM" id="SSF81345">
    <property type="entry name" value="ABC transporter involved in vitamin B12 uptake, BtuC"/>
    <property type="match status" value="2"/>
</dbReference>
<dbReference type="CDD" id="cd06550">
    <property type="entry name" value="TM_ABC_iron-siderophores_like"/>
    <property type="match status" value="2"/>
</dbReference>
<proteinExistence type="inferred from homology"/>
<evidence type="ECO:0000256" key="4">
    <source>
        <dbReference type="ARBA" id="ARBA00022475"/>
    </source>
</evidence>
<dbReference type="NCBIfam" id="NF007866">
    <property type="entry name" value="PRK10577.1-2"/>
    <property type="match status" value="1"/>
</dbReference>
<dbReference type="InterPro" id="IPR037294">
    <property type="entry name" value="ABC_BtuC-like"/>
</dbReference>
<evidence type="ECO:0000256" key="8">
    <source>
        <dbReference type="SAM" id="Phobius"/>
    </source>
</evidence>
<feature type="transmembrane region" description="Helical" evidence="8">
    <location>
        <begin position="275"/>
        <end position="296"/>
    </location>
</feature>
<feature type="transmembrane region" description="Helical" evidence="8">
    <location>
        <begin position="388"/>
        <end position="410"/>
    </location>
</feature>
<feature type="transmembrane region" description="Helical" evidence="8">
    <location>
        <begin position="185"/>
        <end position="206"/>
    </location>
</feature>
<evidence type="ECO:0000256" key="5">
    <source>
        <dbReference type="ARBA" id="ARBA00022692"/>
    </source>
</evidence>
<feature type="transmembrane region" description="Helical" evidence="8">
    <location>
        <begin position="422"/>
        <end position="441"/>
    </location>
</feature>
<gene>
    <name evidence="9" type="primary">fhuB</name>
    <name evidence="9" type="ORF">L4923_13895</name>
</gene>
<comment type="similarity">
    <text evidence="2">Belongs to the binding-protein-dependent transport system permease family. FecCD subfamily.</text>
</comment>
<dbReference type="RefSeq" id="WP_239365978.1">
    <property type="nucleotide sequence ID" value="NZ_JAKREW010000011.1"/>
</dbReference>
<protein>
    <submittedName>
        <fullName evidence="9">Fe(3+)-hydroxamate ABC transporter permease FhuB</fullName>
    </submittedName>
</protein>
<feature type="transmembrane region" description="Helical" evidence="8">
    <location>
        <begin position="447"/>
        <end position="466"/>
    </location>
</feature>
<name>A0ABS9QFC4_9HYPH</name>
<comment type="caution">
    <text evidence="9">The sequence shown here is derived from an EMBL/GenBank/DDBJ whole genome shotgun (WGS) entry which is preliminary data.</text>
</comment>
<dbReference type="PANTHER" id="PTHR30472:SF37">
    <property type="entry name" value="FE(3+) DICITRATE TRANSPORT SYSTEM PERMEASE PROTEIN FECD-RELATED"/>
    <property type="match status" value="1"/>
</dbReference>
<feature type="transmembrane region" description="Helical" evidence="8">
    <location>
        <begin position="566"/>
        <end position="593"/>
    </location>
</feature>
<keyword evidence="7 8" id="KW-0472">Membrane</keyword>
<dbReference type="InterPro" id="IPR000522">
    <property type="entry name" value="ABC_transptr_permease_BtuC"/>
</dbReference>
<dbReference type="Pfam" id="PF01032">
    <property type="entry name" value="FecCD"/>
    <property type="match status" value="2"/>
</dbReference>
<feature type="transmembrane region" description="Helical" evidence="8">
    <location>
        <begin position="88"/>
        <end position="107"/>
    </location>
</feature>
<dbReference type="PANTHER" id="PTHR30472">
    <property type="entry name" value="FERRIC ENTEROBACTIN TRANSPORT SYSTEM PERMEASE PROTEIN"/>
    <property type="match status" value="1"/>
</dbReference>
<feature type="transmembrane region" description="Helical" evidence="8">
    <location>
        <begin position="478"/>
        <end position="497"/>
    </location>
</feature>
<organism evidence="9 10">
    <name type="scientific">Mesorhizobium retamae</name>
    <dbReference type="NCBI Taxonomy" id="2912854"/>
    <lineage>
        <taxon>Bacteria</taxon>
        <taxon>Pseudomonadati</taxon>
        <taxon>Pseudomonadota</taxon>
        <taxon>Alphaproteobacteria</taxon>
        <taxon>Hyphomicrobiales</taxon>
        <taxon>Phyllobacteriaceae</taxon>
        <taxon>Mesorhizobium</taxon>
    </lineage>
</organism>
<keyword evidence="5 8" id="KW-0812">Transmembrane</keyword>
<dbReference type="Gene3D" id="1.10.3470.10">
    <property type="entry name" value="ABC transporter involved in vitamin B12 uptake, BtuC"/>
    <property type="match status" value="2"/>
</dbReference>
<feature type="transmembrane region" description="Helical" evidence="8">
    <location>
        <begin position="605"/>
        <end position="626"/>
    </location>
</feature>
<evidence type="ECO:0000256" key="3">
    <source>
        <dbReference type="ARBA" id="ARBA00022448"/>
    </source>
</evidence>
<evidence type="ECO:0000313" key="9">
    <source>
        <dbReference type="EMBL" id="MCG7506112.1"/>
    </source>
</evidence>
<feature type="transmembrane region" description="Helical" evidence="8">
    <location>
        <begin position="341"/>
        <end position="368"/>
    </location>
</feature>
<reference evidence="9 10" key="1">
    <citation type="submission" date="2022-02" db="EMBL/GenBank/DDBJ databases">
        <title>Draft genome sequence of Mezorhizobium retamae strain IRAMC:0171 isolated from Retama raetam nodules.</title>
        <authorList>
            <person name="Bengaied R."/>
            <person name="Sbissi I."/>
            <person name="Huber K."/>
            <person name="Ghodbane F."/>
            <person name="Nouioui I."/>
            <person name="Tarhouni M."/>
            <person name="Gtari M."/>
        </authorList>
    </citation>
    <scope>NUCLEOTIDE SEQUENCE [LARGE SCALE GENOMIC DNA]</scope>
    <source>
        <strain evidence="9 10">IRAMC:0171</strain>
    </source>
</reference>
<keyword evidence="6 8" id="KW-1133">Transmembrane helix</keyword>
<feature type="transmembrane region" description="Helical" evidence="8">
    <location>
        <begin position="527"/>
        <end position="546"/>
    </location>
</feature>
<comment type="subcellular location">
    <subcellularLocation>
        <location evidence="1">Cell membrane</location>
        <topology evidence="1">Multi-pass membrane protein</topology>
    </subcellularLocation>
</comment>
<evidence type="ECO:0000313" key="10">
    <source>
        <dbReference type="Proteomes" id="UP001201701"/>
    </source>
</evidence>
<feature type="transmembrane region" description="Helical" evidence="8">
    <location>
        <begin position="16"/>
        <end position="35"/>
    </location>
</feature>
<keyword evidence="3" id="KW-0813">Transport</keyword>
<evidence type="ECO:0000256" key="7">
    <source>
        <dbReference type="ARBA" id="ARBA00023136"/>
    </source>
</evidence>
<sequence length="657" mass="68371">MAELAIEPRHRSAGQALYWGGGLLVLSLAVFAINLCGLLTPPGDALRQVMAEDMLLPRLVVSLLSGAGLGLAGVLFQQVLRNPLAEPGTLGVFAGAKCAVVVATLWLPGLLVLGWDVIALAGGGAAMAIVLLIAWRSDFSPLSLILAGLVVSLCLGALGSTLMMVNFDAVNDLYVWEAGSLVQNNWQVAVSLATRFAIVLFLTVLLTRRLELLDLEDAGARGLGVSLVTTRLFAIVVAVAISASVAGFVGLIGFIGLAGPAIARQAGARRLRDRLWAGPLIAAALLTITDQTLFLLSDGMEIPAGAVCAFLAAPMLLWLLRSFKGDQHETVSLATAERSPLTYPAVLSRLALSFVLLLAVAAVALTLGRTPDGWHLAVGSDFTELLHWRLPRVGAAAAAGLMFALAGVIMQKLTGNALASPELLGVSSGAGLLLVVASFFLPAVDRGTMMLLSCAGAFTALVILLWLGRRTAFRSEHLLLSGVALGSIMAAMLTYLTSLGDPRILRVLAWLSGSISSVTLRETVLMSLGALVALCLVPLTARWLLILPLGGAVSGSLGVPERHSRVALLSLTAALTGTATIVVGPLSFVGLMAPHLARMSGFRTPVVQTFAAGILGAILMVSADWIGRTIAFPWQVPAGLVSTILGGAFFAALLVRR</sequence>
<accession>A0ABS9QFC4</accession>
<dbReference type="Proteomes" id="UP001201701">
    <property type="component" value="Unassembled WGS sequence"/>
</dbReference>
<feature type="transmembrane region" description="Helical" evidence="8">
    <location>
        <begin position="113"/>
        <end position="135"/>
    </location>
</feature>
<feature type="transmembrane region" description="Helical" evidence="8">
    <location>
        <begin position="302"/>
        <end position="320"/>
    </location>
</feature>
<feature type="transmembrane region" description="Helical" evidence="8">
    <location>
        <begin position="142"/>
        <end position="165"/>
    </location>
</feature>
<keyword evidence="10" id="KW-1185">Reference proteome</keyword>
<feature type="transmembrane region" description="Helical" evidence="8">
    <location>
        <begin position="218"/>
        <end position="239"/>
    </location>
</feature>
<evidence type="ECO:0000256" key="1">
    <source>
        <dbReference type="ARBA" id="ARBA00004651"/>
    </source>
</evidence>
<evidence type="ECO:0000256" key="6">
    <source>
        <dbReference type="ARBA" id="ARBA00022989"/>
    </source>
</evidence>
<feature type="transmembrane region" description="Helical" evidence="8">
    <location>
        <begin position="55"/>
        <end position="76"/>
    </location>
</feature>
<keyword evidence="4" id="KW-1003">Cell membrane</keyword>